<dbReference type="InterPro" id="IPR029787">
    <property type="entry name" value="Nucleotide_cyclase"/>
</dbReference>
<dbReference type="RefSeq" id="WP_074891409.1">
    <property type="nucleotide sequence ID" value="NZ_FOXO01000036.1"/>
</dbReference>
<evidence type="ECO:0000259" key="2">
    <source>
        <dbReference type="PROSITE" id="PS50887"/>
    </source>
</evidence>
<dbReference type="PROSITE" id="PS50887">
    <property type="entry name" value="GGDEF"/>
    <property type="match status" value="1"/>
</dbReference>
<dbReference type="InterPro" id="IPR001633">
    <property type="entry name" value="EAL_dom"/>
</dbReference>
<dbReference type="Gene3D" id="3.30.70.270">
    <property type="match status" value="1"/>
</dbReference>
<name>A0A1I5XQV2_9FIRM</name>
<dbReference type="PANTHER" id="PTHR33121">
    <property type="entry name" value="CYCLIC DI-GMP PHOSPHODIESTERASE PDEF"/>
    <property type="match status" value="1"/>
</dbReference>
<dbReference type="GO" id="GO:0071111">
    <property type="term" value="F:cyclic-guanylate-specific phosphodiesterase activity"/>
    <property type="evidence" value="ECO:0007669"/>
    <property type="project" value="InterPro"/>
</dbReference>
<dbReference type="PANTHER" id="PTHR33121:SF79">
    <property type="entry name" value="CYCLIC DI-GMP PHOSPHODIESTERASE PDED-RELATED"/>
    <property type="match status" value="1"/>
</dbReference>
<organism evidence="3 4">
    <name type="scientific">Butyrivibrio proteoclasticus</name>
    <dbReference type="NCBI Taxonomy" id="43305"/>
    <lineage>
        <taxon>Bacteria</taxon>
        <taxon>Bacillati</taxon>
        <taxon>Bacillota</taxon>
        <taxon>Clostridia</taxon>
        <taxon>Lachnospirales</taxon>
        <taxon>Lachnospiraceae</taxon>
        <taxon>Butyrivibrio</taxon>
    </lineage>
</organism>
<dbReference type="Proteomes" id="UP000182624">
    <property type="component" value="Unassembled WGS sequence"/>
</dbReference>
<dbReference type="SUPFAM" id="SSF141868">
    <property type="entry name" value="EAL domain-like"/>
    <property type="match status" value="1"/>
</dbReference>
<dbReference type="SUPFAM" id="SSF55073">
    <property type="entry name" value="Nucleotide cyclase"/>
    <property type="match status" value="1"/>
</dbReference>
<dbReference type="SUPFAM" id="SSF55785">
    <property type="entry name" value="PYP-like sensor domain (PAS domain)"/>
    <property type="match status" value="1"/>
</dbReference>
<keyword evidence="4" id="KW-1185">Reference proteome</keyword>
<feature type="domain" description="EAL" evidence="1">
    <location>
        <begin position="15"/>
        <end position="267"/>
    </location>
</feature>
<dbReference type="InterPro" id="IPR043128">
    <property type="entry name" value="Rev_trsase/Diguanyl_cyclase"/>
</dbReference>
<dbReference type="EMBL" id="FOXO01000036">
    <property type="protein sequence ID" value="SFQ34323.1"/>
    <property type="molecule type" value="Genomic_DNA"/>
</dbReference>
<dbReference type="PROSITE" id="PS50883">
    <property type="entry name" value="EAL"/>
    <property type="match status" value="1"/>
</dbReference>
<dbReference type="Gene3D" id="3.30.450.20">
    <property type="entry name" value="PAS domain"/>
    <property type="match status" value="1"/>
</dbReference>
<dbReference type="CDD" id="cd01948">
    <property type="entry name" value="EAL"/>
    <property type="match status" value="1"/>
</dbReference>
<dbReference type="InterPro" id="IPR000160">
    <property type="entry name" value="GGDEF_dom"/>
</dbReference>
<proteinExistence type="predicted"/>
<gene>
    <name evidence="3" type="ORF">SAMN04487928_13619</name>
</gene>
<dbReference type="InterPro" id="IPR050706">
    <property type="entry name" value="Cyclic-di-GMP_PDE-like"/>
</dbReference>
<dbReference type="AlphaFoldDB" id="A0A1I5XQV2"/>
<dbReference type="Gene3D" id="3.20.20.450">
    <property type="entry name" value="EAL domain"/>
    <property type="match status" value="1"/>
</dbReference>
<evidence type="ECO:0000259" key="1">
    <source>
        <dbReference type="PROSITE" id="PS50883"/>
    </source>
</evidence>
<evidence type="ECO:0000313" key="4">
    <source>
        <dbReference type="Proteomes" id="UP000182624"/>
    </source>
</evidence>
<protein>
    <submittedName>
        <fullName evidence="3">EAL domain, c-di-GMP-specific phosphodiesterase class I (Or its enzymatically inactive variant)</fullName>
    </submittedName>
</protein>
<evidence type="ECO:0000313" key="3">
    <source>
        <dbReference type="EMBL" id="SFQ34323.1"/>
    </source>
</evidence>
<dbReference type="SMART" id="SM00052">
    <property type="entry name" value="EAL"/>
    <property type="match status" value="1"/>
</dbReference>
<dbReference type="Pfam" id="PF00990">
    <property type="entry name" value="GGDEF"/>
    <property type="match status" value="1"/>
</dbReference>
<dbReference type="InterPro" id="IPR035965">
    <property type="entry name" value="PAS-like_dom_sf"/>
</dbReference>
<accession>A0A1I5XQV2</accession>
<feature type="domain" description="GGDEF" evidence="2">
    <location>
        <begin position="710"/>
        <end position="828"/>
    </location>
</feature>
<reference evidence="4" key="1">
    <citation type="submission" date="2016-10" db="EMBL/GenBank/DDBJ databases">
        <authorList>
            <person name="Varghese N."/>
            <person name="Submissions S."/>
        </authorList>
    </citation>
    <scope>NUCLEOTIDE SEQUENCE [LARGE SCALE GENOMIC DNA]</scope>
    <source>
        <strain evidence="4">P18</strain>
    </source>
</reference>
<sequence length="828" mass="95258">MSLVSDNSQERQKIADYVVANIEKALENGWVKVYYQPVVRALTGQLCGAESLARWIDPEMGFLSPDKFIGALEESRQIHKLDCWIVKKVCSDISERIHNGLDAVPVSINFSRLDLEATDMLKVLEDAVDEYDIPRDYIHVEITESMIVSDAELMSGMIERFRSTGYEVWMDDFGSGYSSLTVLKDYHFDTLKLDMSFLRSFDDKSKAIITSTVIMAKEIDIMTLAEGVETQEQVEFLKNIGCGRLQGYYYGKPMPINDFFDHIKESKIEIEKRQWRHFYDVASFHARRTDEPLAIFEDNNGVFRTLFMNEVYKTQAFGSSYDMETIDAKVFHSRSSFNAQLMKFVDTVKQSKNLETFYFTVDGSILCLKGKEIAENSGSHIYISSIRNISADSNIEKSNSLAFRLKEINHMFDTVAQINPSNNTIIPLVGKFRYMRNIPTDGMRLNSYVQKFKKDYIALADEKKFDVFCDLSTLASRVQSSFKGYVENMFRIKQVDGNYEWKGLSFMLIPGTEGKEFLMCTKSTPDDTHSILNKIQELYNREDYGLKSDNSQMYAKMWENTVIASHLKFFWKDKNRKFMGASKAFLDFYGFTIDDILGKDDEDMGWHIDGKAYRDDEIAVLTNGAVISGVPGYCIVKGVVHNIICFKTPIYDGNEIIGLMGYFFDVDEEMARIDKLYNVKRTDTITGCMNKKGFLDVLIDYSQNYHNLGRDYALIILRNMKHARVMADYGEDFIEKLLHRMGQEILKVTKDKCAVARMIQSEFALLLYTDKQSEVDELCSQLKEAIESIRELDGNKMTLKVSISAMLRSDKEATDENMYHKVLERIQQ</sequence>
<dbReference type="InterPro" id="IPR035919">
    <property type="entry name" value="EAL_sf"/>
</dbReference>
<dbReference type="Pfam" id="PF00563">
    <property type="entry name" value="EAL"/>
    <property type="match status" value="1"/>
</dbReference>